<gene>
    <name evidence="1" type="ORF">BS47DRAFT_1353072</name>
</gene>
<protein>
    <submittedName>
        <fullName evidence="1">Uncharacterized protein</fullName>
    </submittedName>
</protein>
<reference evidence="1" key="1">
    <citation type="journal article" date="2020" name="Nat. Commun.">
        <title>Large-scale genome sequencing of mycorrhizal fungi provides insights into the early evolution of symbiotic traits.</title>
        <authorList>
            <person name="Miyauchi S."/>
            <person name="Kiss E."/>
            <person name="Kuo A."/>
            <person name="Drula E."/>
            <person name="Kohler A."/>
            <person name="Sanchez-Garcia M."/>
            <person name="Morin E."/>
            <person name="Andreopoulos B."/>
            <person name="Barry K.W."/>
            <person name="Bonito G."/>
            <person name="Buee M."/>
            <person name="Carver A."/>
            <person name="Chen C."/>
            <person name="Cichocki N."/>
            <person name="Clum A."/>
            <person name="Culley D."/>
            <person name="Crous P.W."/>
            <person name="Fauchery L."/>
            <person name="Girlanda M."/>
            <person name="Hayes R.D."/>
            <person name="Keri Z."/>
            <person name="LaButti K."/>
            <person name="Lipzen A."/>
            <person name="Lombard V."/>
            <person name="Magnuson J."/>
            <person name="Maillard F."/>
            <person name="Murat C."/>
            <person name="Nolan M."/>
            <person name="Ohm R.A."/>
            <person name="Pangilinan J."/>
            <person name="Pereira M.F."/>
            <person name="Perotto S."/>
            <person name="Peter M."/>
            <person name="Pfister S."/>
            <person name="Riley R."/>
            <person name="Sitrit Y."/>
            <person name="Stielow J.B."/>
            <person name="Szollosi G."/>
            <person name="Zifcakova L."/>
            <person name="Stursova M."/>
            <person name="Spatafora J.W."/>
            <person name="Tedersoo L."/>
            <person name="Vaario L.M."/>
            <person name="Yamada A."/>
            <person name="Yan M."/>
            <person name="Wang P."/>
            <person name="Xu J."/>
            <person name="Bruns T."/>
            <person name="Baldrian P."/>
            <person name="Vilgalys R."/>
            <person name="Dunand C."/>
            <person name="Henrissat B."/>
            <person name="Grigoriev I.V."/>
            <person name="Hibbett D."/>
            <person name="Nagy L.G."/>
            <person name="Martin F.M."/>
        </authorList>
    </citation>
    <scope>NUCLEOTIDE SEQUENCE</scope>
    <source>
        <strain evidence="1">UP504</strain>
    </source>
</reference>
<sequence>TAVEAVKVSCEKPLDAAASNRHTWTEVSNPTEKLINLAMNTIVDAPTKTGARTQTATGEATGDLEQPNLGTWLFAVAQRDNLGTKISTSIE</sequence>
<dbReference type="EMBL" id="MU129121">
    <property type="protein sequence ID" value="KAF9506174.1"/>
    <property type="molecule type" value="Genomic_DNA"/>
</dbReference>
<comment type="caution">
    <text evidence="1">The sequence shown here is derived from an EMBL/GenBank/DDBJ whole genome shotgun (WGS) entry which is preliminary data.</text>
</comment>
<keyword evidence="2" id="KW-1185">Reference proteome</keyword>
<name>A0A9P6AIX6_9AGAM</name>
<organism evidence="1 2">
    <name type="scientific">Hydnum rufescens UP504</name>
    <dbReference type="NCBI Taxonomy" id="1448309"/>
    <lineage>
        <taxon>Eukaryota</taxon>
        <taxon>Fungi</taxon>
        <taxon>Dikarya</taxon>
        <taxon>Basidiomycota</taxon>
        <taxon>Agaricomycotina</taxon>
        <taxon>Agaricomycetes</taxon>
        <taxon>Cantharellales</taxon>
        <taxon>Hydnaceae</taxon>
        <taxon>Hydnum</taxon>
    </lineage>
</organism>
<dbReference type="AlphaFoldDB" id="A0A9P6AIX6"/>
<feature type="non-terminal residue" evidence="1">
    <location>
        <position position="1"/>
    </location>
</feature>
<evidence type="ECO:0000313" key="1">
    <source>
        <dbReference type="EMBL" id="KAF9506174.1"/>
    </source>
</evidence>
<proteinExistence type="predicted"/>
<dbReference type="Proteomes" id="UP000886523">
    <property type="component" value="Unassembled WGS sequence"/>
</dbReference>
<accession>A0A9P6AIX6</accession>
<evidence type="ECO:0000313" key="2">
    <source>
        <dbReference type="Proteomes" id="UP000886523"/>
    </source>
</evidence>
<dbReference type="OrthoDB" id="391988at2759"/>